<dbReference type="EMBL" id="QBMN01000156">
    <property type="protein sequence ID" value="PZO35898.1"/>
    <property type="molecule type" value="Genomic_DNA"/>
</dbReference>
<proteinExistence type="predicted"/>
<reference evidence="2 3" key="2">
    <citation type="submission" date="2018-06" db="EMBL/GenBank/DDBJ databases">
        <title>Metagenomic assembly of (sub)arctic Cyanobacteria and their associated microbiome from non-axenic cultures.</title>
        <authorList>
            <person name="Baurain D."/>
        </authorList>
    </citation>
    <scope>NUCLEOTIDE SEQUENCE [LARGE SCALE GENOMIC DNA]</scope>
    <source>
        <strain evidence="2">ULC041bin1</strain>
    </source>
</reference>
<organism evidence="2 3">
    <name type="scientific">Shackletoniella antarctica</name>
    <dbReference type="NCBI Taxonomy" id="268115"/>
    <lineage>
        <taxon>Bacteria</taxon>
        <taxon>Bacillati</taxon>
        <taxon>Cyanobacteriota</taxon>
        <taxon>Cyanophyceae</taxon>
        <taxon>Oculatellales</taxon>
        <taxon>Oculatellaceae</taxon>
        <taxon>Shackletoniella</taxon>
    </lineage>
</organism>
<name>A0A2W4XXA9_9CYAN</name>
<evidence type="ECO:0000313" key="2">
    <source>
        <dbReference type="EMBL" id="PZO35898.1"/>
    </source>
</evidence>
<keyword evidence="1" id="KW-0812">Transmembrane</keyword>
<accession>A0A2W4XXA9</accession>
<reference evidence="3" key="1">
    <citation type="submission" date="2018-04" db="EMBL/GenBank/DDBJ databases">
        <authorList>
            <person name="Cornet L."/>
        </authorList>
    </citation>
    <scope>NUCLEOTIDE SEQUENCE [LARGE SCALE GENOMIC DNA]</scope>
</reference>
<keyword evidence="1" id="KW-1133">Transmembrane helix</keyword>
<protein>
    <submittedName>
        <fullName evidence="2">Uncharacterized protein</fullName>
    </submittedName>
</protein>
<dbReference type="Proteomes" id="UP000249081">
    <property type="component" value="Unassembled WGS sequence"/>
</dbReference>
<keyword evidence="1" id="KW-0472">Membrane</keyword>
<comment type="caution">
    <text evidence="2">The sequence shown here is derived from an EMBL/GenBank/DDBJ whole genome shotgun (WGS) entry which is preliminary data.</text>
</comment>
<sequence length="72" mass="7745">MEYGQHASERSFGLLKDPLFFTASVLLKTPQRIAALVVVMGLAVMVYTLRRIGVVALVSLVEPAFGGGFPAH</sequence>
<feature type="transmembrane region" description="Helical" evidence="1">
    <location>
        <begin position="33"/>
        <end position="49"/>
    </location>
</feature>
<gene>
    <name evidence="2" type="ORF">DCF17_18045</name>
</gene>
<dbReference type="AlphaFoldDB" id="A0A2W4XXA9"/>
<evidence type="ECO:0000313" key="3">
    <source>
        <dbReference type="Proteomes" id="UP000249081"/>
    </source>
</evidence>
<evidence type="ECO:0000256" key="1">
    <source>
        <dbReference type="SAM" id="Phobius"/>
    </source>
</evidence>